<evidence type="ECO:0000313" key="1">
    <source>
        <dbReference type="EMBL" id="PWN49513.1"/>
    </source>
</evidence>
<sequence length="359" mass="40490">MLTGTNPPNDPHFPSFERHSVKLPGRGRFCPELEIFTLRYRPPPPLPGQVGAGGGGGSSKVRPLLLIHGHPQTHMIWSKLAKRLVSEVVQEDGDQEWEIIIPDTRGMGQSSCPDGLIVLGDGDRDQEMGSVYGKREIGSDLVLLMEHFGHDRGLYIVGHDRGGRILHRLLLDWPERVERGIILDIAPTLDMYKLTDQNFSRLYWHWFFLIQKEPFPEEMISSNPRLYLSKLMGLSSLDPNSAKVEGGQEAYQSYLSQCSDYRRVSAMCEDYRSSAPGGVDLTRDQSDIDHGRLIQTPVRLLWGRKGVIQLLYQGGLDLWRNLCRDPLSIDRGSKALDCGHYVPEEADAQLAAEIRDFFT</sequence>
<accession>A0ACD0NUM6</accession>
<protein>
    <submittedName>
        <fullName evidence="1">Alpha/beta-hydrolase</fullName>
    </submittedName>
</protein>
<evidence type="ECO:0000313" key="2">
    <source>
        <dbReference type="Proteomes" id="UP000245626"/>
    </source>
</evidence>
<dbReference type="EMBL" id="KZ820039">
    <property type="protein sequence ID" value="PWN49513.1"/>
    <property type="molecule type" value="Genomic_DNA"/>
</dbReference>
<keyword evidence="2" id="KW-1185">Reference proteome</keyword>
<organism evidence="1 2">
    <name type="scientific">Violaceomyces palustris</name>
    <dbReference type="NCBI Taxonomy" id="1673888"/>
    <lineage>
        <taxon>Eukaryota</taxon>
        <taxon>Fungi</taxon>
        <taxon>Dikarya</taxon>
        <taxon>Basidiomycota</taxon>
        <taxon>Ustilaginomycotina</taxon>
        <taxon>Ustilaginomycetes</taxon>
        <taxon>Violaceomycetales</taxon>
        <taxon>Violaceomycetaceae</taxon>
        <taxon>Violaceomyces</taxon>
    </lineage>
</organism>
<proteinExistence type="predicted"/>
<name>A0ACD0NUM6_9BASI</name>
<reference evidence="1 2" key="1">
    <citation type="journal article" date="2018" name="Mol. Biol. Evol.">
        <title>Broad Genomic Sampling Reveals a Smut Pathogenic Ancestry of the Fungal Clade Ustilaginomycotina.</title>
        <authorList>
            <person name="Kijpornyongpan T."/>
            <person name="Mondo S.J."/>
            <person name="Barry K."/>
            <person name="Sandor L."/>
            <person name="Lee J."/>
            <person name="Lipzen A."/>
            <person name="Pangilinan J."/>
            <person name="LaButti K."/>
            <person name="Hainaut M."/>
            <person name="Henrissat B."/>
            <person name="Grigoriev I.V."/>
            <person name="Spatafora J.W."/>
            <person name="Aime M.C."/>
        </authorList>
    </citation>
    <scope>NUCLEOTIDE SEQUENCE [LARGE SCALE GENOMIC DNA]</scope>
    <source>
        <strain evidence="1 2">SA 807</strain>
    </source>
</reference>
<gene>
    <name evidence="1" type="ORF">IE53DRAFT_345730</name>
</gene>
<dbReference type="Proteomes" id="UP000245626">
    <property type="component" value="Unassembled WGS sequence"/>
</dbReference>